<keyword evidence="1" id="KW-0812">Transmembrane</keyword>
<dbReference type="AlphaFoldDB" id="A0A3M8B3Q2"/>
<reference evidence="2 3" key="1">
    <citation type="submission" date="2018-10" db="EMBL/GenBank/DDBJ databases">
        <title>Phylogenomics of Brevibacillus.</title>
        <authorList>
            <person name="Dunlap C."/>
        </authorList>
    </citation>
    <scope>NUCLEOTIDE SEQUENCE [LARGE SCALE GENOMIC DNA]</scope>
    <source>
        <strain evidence="2 3">DSM 100115</strain>
    </source>
</reference>
<name>A0A3M8B3Q2_9BACL</name>
<dbReference type="EMBL" id="RHHS01000020">
    <property type="protein sequence ID" value="RNB57883.1"/>
    <property type="molecule type" value="Genomic_DNA"/>
</dbReference>
<dbReference type="RefSeq" id="WP_122904475.1">
    <property type="nucleotide sequence ID" value="NZ_CP154342.1"/>
</dbReference>
<feature type="transmembrane region" description="Helical" evidence="1">
    <location>
        <begin position="6"/>
        <end position="28"/>
    </location>
</feature>
<gene>
    <name evidence="2" type="ORF">EDM57_09180</name>
</gene>
<organism evidence="2 3">
    <name type="scientific">Brevibacillus gelatini</name>
    <dbReference type="NCBI Taxonomy" id="1655277"/>
    <lineage>
        <taxon>Bacteria</taxon>
        <taxon>Bacillati</taxon>
        <taxon>Bacillota</taxon>
        <taxon>Bacilli</taxon>
        <taxon>Bacillales</taxon>
        <taxon>Paenibacillaceae</taxon>
        <taxon>Brevibacillus</taxon>
    </lineage>
</organism>
<keyword evidence="3" id="KW-1185">Reference proteome</keyword>
<feature type="transmembrane region" description="Helical" evidence="1">
    <location>
        <begin position="35"/>
        <end position="55"/>
    </location>
</feature>
<keyword evidence="1" id="KW-1133">Transmembrane helix</keyword>
<accession>A0A3M8B3Q2</accession>
<feature type="transmembrane region" description="Helical" evidence="1">
    <location>
        <begin position="75"/>
        <end position="95"/>
    </location>
</feature>
<comment type="caution">
    <text evidence="2">The sequence shown here is derived from an EMBL/GenBank/DDBJ whole genome shotgun (WGS) entry which is preliminary data.</text>
</comment>
<evidence type="ECO:0000256" key="1">
    <source>
        <dbReference type="SAM" id="Phobius"/>
    </source>
</evidence>
<evidence type="ECO:0000313" key="3">
    <source>
        <dbReference type="Proteomes" id="UP000268829"/>
    </source>
</evidence>
<evidence type="ECO:0000313" key="2">
    <source>
        <dbReference type="EMBL" id="RNB57883.1"/>
    </source>
</evidence>
<dbReference type="Proteomes" id="UP000268829">
    <property type="component" value="Unassembled WGS sequence"/>
</dbReference>
<dbReference type="OrthoDB" id="2645556at2"/>
<proteinExistence type="predicted"/>
<protein>
    <submittedName>
        <fullName evidence="2">Uncharacterized protein</fullName>
    </submittedName>
</protein>
<sequence>METLPSWVWGFYYGFILIALVSSIVYLIRKQRKLLATLTIVSAVFGPIIFFLQSLLRASGTEIDNLWHSLGQGEIWALFVLLALMEILVWFVTLMKDLVGQLGKKNSLKT</sequence>
<keyword evidence="1" id="KW-0472">Membrane</keyword>